<dbReference type="AlphaFoldDB" id="A0ABD6F2X1"/>
<dbReference type="SUPFAM" id="SSF56112">
    <property type="entry name" value="Protein kinase-like (PK-like)"/>
    <property type="match status" value="1"/>
</dbReference>
<dbReference type="InterPro" id="IPR050122">
    <property type="entry name" value="RTK"/>
</dbReference>
<evidence type="ECO:0000313" key="4">
    <source>
        <dbReference type="Proteomes" id="UP001608902"/>
    </source>
</evidence>
<evidence type="ECO:0000259" key="2">
    <source>
        <dbReference type="Pfam" id="PF07714"/>
    </source>
</evidence>
<feature type="domain" description="Serine-threonine/tyrosine-protein kinase catalytic" evidence="2">
    <location>
        <begin position="1"/>
        <end position="65"/>
    </location>
</feature>
<dbReference type="InterPro" id="IPR001245">
    <property type="entry name" value="Ser-Thr/Tyr_kinase_cat_dom"/>
</dbReference>
<sequence length="120" mass="14016">MFEIITLGGSPYPGVQPDDMMNHLERGERMERPDNCPEDFYEVMSECWAENPKDRPDFGIIRQKLATQLEQCTEEYSYLKLDSQRDYYNVQYSDESFHSSPASSSLIKKKKNSGRTMTKK</sequence>
<reference evidence="3 4" key="1">
    <citation type="submission" date="2024-08" db="EMBL/GenBank/DDBJ databases">
        <title>Gnathostoma spinigerum genome.</title>
        <authorList>
            <person name="Gonzalez-Bertolin B."/>
            <person name="Monzon S."/>
            <person name="Zaballos A."/>
            <person name="Jimenez P."/>
            <person name="Dekumyoy P."/>
            <person name="Varona S."/>
            <person name="Cuesta I."/>
            <person name="Sumanam S."/>
            <person name="Adisakwattana P."/>
            <person name="Gasser R.B."/>
            <person name="Hernandez-Gonzalez A."/>
            <person name="Young N.D."/>
            <person name="Perteguer M.J."/>
        </authorList>
    </citation>
    <scope>NUCLEOTIDE SEQUENCE [LARGE SCALE GENOMIC DNA]</scope>
    <source>
        <strain evidence="3">AL3</strain>
        <tissue evidence="3">Liver</tissue>
    </source>
</reference>
<keyword evidence="4" id="KW-1185">Reference proteome</keyword>
<evidence type="ECO:0000256" key="1">
    <source>
        <dbReference type="SAM" id="MobiDB-lite"/>
    </source>
</evidence>
<proteinExistence type="predicted"/>
<evidence type="ECO:0000313" key="3">
    <source>
        <dbReference type="EMBL" id="MFH4983987.1"/>
    </source>
</evidence>
<dbReference type="Pfam" id="PF07714">
    <property type="entry name" value="PK_Tyr_Ser-Thr"/>
    <property type="match status" value="1"/>
</dbReference>
<feature type="region of interest" description="Disordered" evidence="1">
    <location>
        <begin position="95"/>
        <end position="120"/>
    </location>
</feature>
<dbReference type="EMBL" id="JBGFUD010014742">
    <property type="protein sequence ID" value="MFH4983987.1"/>
    <property type="molecule type" value="Genomic_DNA"/>
</dbReference>
<feature type="compositionally biased region" description="Polar residues" evidence="1">
    <location>
        <begin position="95"/>
        <end position="106"/>
    </location>
</feature>
<comment type="caution">
    <text evidence="3">The sequence shown here is derived from an EMBL/GenBank/DDBJ whole genome shotgun (WGS) entry which is preliminary data.</text>
</comment>
<feature type="compositionally biased region" description="Basic residues" evidence="1">
    <location>
        <begin position="107"/>
        <end position="120"/>
    </location>
</feature>
<dbReference type="FunFam" id="1.10.510.10:FF:001346">
    <property type="entry name" value="Uncharacterized protein"/>
    <property type="match status" value="1"/>
</dbReference>
<protein>
    <recommendedName>
        <fullName evidence="2">Serine-threonine/tyrosine-protein kinase catalytic domain-containing protein</fullName>
    </recommendedName>
</protein>
<dbReference type="PANTHER" id="PTHR24416">
    <property type="entry name" value="TYROSINE-PROTEIN KINASE RECEPTOR"/>
    <property type="match status" value="1"/>
</dbReference>
<organism evidence="3 4">
    <name type="scientific">Gnathostoma spinigerum</name>
    <dbReference type="NCBI Taxonomy" id="75299"/>
    <lineage>
        <taxon>Eukaryota</taxon>
        <taxon>Metazoa</taxon>
        <taxon>Ecdysozoa</taxon>
        <taxon>Nematoda</taxon>
        <taxon>Chromadorea</taxon>
        <taxon>Rhabditida</taxon>
        <taxon>Spirurina</taxon>
        <taxon>Gnathostomatomorpha</taxon>
        <taxon>Gnathostomatoidea</taxon>
        <taxon>Gnathostomatidae</taxon>
        <taxon>Gnathostoma</taxon>
    </lineage>
</organism>
<gene>
    <name evidence="3" type="ORF">AB6A40_010696</name>
</gene>
<dbReference type="Gene3D" id="1.10.510.10">
    <property type="entry name" value="Transferase(Phosphotransferase) domain 1"/>
    <property type="match status" value="1"/>
</dbReference>
<dbReference type="Proteomes" id="UP001608902">
    <property type="component" value="Unassembled WGS sequence"/>
</dbReference>
<dbReference type="InterPro" id="IPR011009">
    <property type="entry name" value="Kinase-like_dom_sf"/>
</dbReference>
<accession>A0ABD6F2X1</accession>
<dbReference type="PANTHER" id="PTHR24416:SF583">
    <property type="entry name" value="RECEPTOR PROTEIN-TYROSINE KINASE"/>
    <property type="match status" value="1"/>
</dbReference>
<name>A0ABD6F2X1_9BILA</name>